<feature type="signal peptide" evidence="1">
    <location>
        <begin position="1"/>
        <end position="23"/>
    </location>
</feature>
<keyword evidence="1" id="KW-0732">Signal</keyword>
<evidence type="ECO:0000313" key="3">
    <source>
        <dbReference type="Proteomes" id="UP000008227"/>
    </source>
</evidence>
<evidence type="ECO:0000313" key="2">
    <source>
        <dbReference type="Ensembl" id="ENSSSCP00000079800.1"/>
    </source>
</evidence>
<name>A0A8W4FNB5_PIG</name>
<keyword evidence="3" id="KW-1185">Reference proteome</keyword>
<proteinExistence type="predicted"/>
<protein>
    <submittedName>
        <fullName evidence="2">Uncharacterized protein</fullName>
    </submittedName>
</protein>
<reference evidence="2" key="2">
    <citation type="submission" date="2025-08" db="UniProtKB">
        <authorList>
            <consortium name="Ensembl"/>
        </authorList>
    </citation>
    <scope>IDENTIFICATION</scope>
</reference>
<sequence>MLSLRRILACLFLASGDCQQSLAFLGLQMHHFSICLCHHMAFFLISICHR</sequence>
<dbReference type="Proteomes" id="UP000008227">
    <property type="component" value="Chromosome 8"/>
</dbReference>
<organism evidence="2 3">
    <name type="scientific">Sus scrofa</name>
    <name type="common">Pig</name>
    <dbReference type="NCBI Taxonomy" id="9823"/>
    <lineage>
        <taxon>Eukaryota</taxon>
        <taxon>Metazoa</taxon>
        <taxon>Chordata</taxon>
        <taxon>Craniata</taxon>
        <taxon>Vertebrata</taxon>
        <taxon>Euteleostomi</taxon>
        <taxon>Mammalia</taxon>
        <taxon>Eutheria</taxon>
        <taxon>Laurasiatheria</taxon>
        <taxon>Artiodactyla</taxon>
        <taxon>Suina</taxon>
        <taxon>Suidae</taxon>
        <taxon>Sus</taxon>
    </lineage>
</organism>
<reference evidence="2" key="3">
    <citation type="submission" date="2025-09" db="UniProtKB">
        <authorList>
            <consortium name="Ensembl"/>
        </authorList>
    </citation>
    <scope>IDENTIFICATION</scope>
</reference>
<feature type="chain" id="PRO_5036489186" evidence="1">
    <location>
        <begin position="24"/>
        <end position="50"/>
    </location>
</feature>
<dbReference type="Ensembl" id="ENSSSCT00000100675.1">
    <property type="protein sequence ID" value="ENSSSCP00000079800.1"/>
    <property type="gene ID" value="ENSSSCG00000052698.1"/>
</dbReference>
<dbReference type="AlphaFoldDB" id="A0A8W4FNB5"/>
<accession>A0A8W4FNB5</accession>
<evidence type="ECO:0000256" key="1">
    <source>
        <dbReference type="SAM" id="SignalP"/>
    </source>
</evidence>
<reference evidence="2" key="1">
    <citation type="journal article" date="2020" name="Gigascience">
        <title>An improved pig reference genome sequence to enable pig genetics and genomics research.</title>
        <authorList>
            <person name="Warr A."/>
            <person name="Affara N."/>
            <person name="Aken B."/>
            <person name="Beiki H."/>
            <person name="Bickhart D.M."/>
            <person name="Billis K."/>
            <person name="Chow W."/>
            <person name="Eory L."/>
            <person name="Finlayson H.A."/>
            <person name="Flicek P."/>
            <person name="Giron C.G."/>
            <person name="Griffin D.K."/>
            <person name="Hall R."/>
            <person name="Hannum G."/>
            <person name="Hourlier T."/>
            <person name="Howe K."/>
            <person name="Hume D.A."/>
            <person name="Izuogu O."/>
            <person name="Kim K."/>
            <person name="Koren S."/>
            <person name="Liu H."/>
            <person name="Manchanda N."/>
            <person name="Martin F.J."/>
            <person name="Nonneman D.J."/>
            <person name="O'Connor R.E."/>
            <person name="Phillippy A.M."/>
            <person name="Rohrer G.A."/>
            <person name="Rosen B.D."/>
            <person name="Rund L.A."/>
            <person name="Sargent C.A."/>
            <person name="Schook L.B."/>
            <person name="Schroeder S.G."/>
            <person name="Schwartz A.S."/>
            <person name="Skinner B.M."/>
            <person name="Talbot R."/>
            <person name="Tseng E."/>
            <person name="Tuggle C.K."/>
            <person name="Watson M."/>
            <person name="Smith T.P.L."/>
            <person name="Archibald A.L."/>
        </authorList>
    </citation>
    <scope>NUCLEOTIDE SEQUENCE [LARGE SCALE GENOMIC DNA]</scope>
    <source>
        <strain evidence="2">Duroc</strain>
    </source>
</reference>